<reference evidence="2" key="1">
    <citation type="submission" date="2022-11" db="UniProtKB">
        <authorList>
            <consortium name="WormBaseParasite"/>
        </authorList>
    </citation>
    <scope>IDENTIFICATION</scope>
</reference>
<evidence type="ECO:0000313" key="1">
    <source>
        <dbReference type="Proteomes" id="UP000887565"/>
    </source>
</evidence>
<sequence>MSTMRELEPKPYGKLITGGRGAVLNQSGARMLLVYHFYAFKRCCCKAPTGTPSTDHSGSYQ</sequence>
<accession>A0A915JSU7</accession>
<evidence type="ECO:0000313" key="2">
    <source>
        <dbReference type="WBParaSite" id="nRc.2.0.1.t29144-RA"/>
    </source>
</evidence>
<organism evidence="1 2">
    <name type="scientific">Romanomermis culicivorax</name>
    <name type="common">Nematode worm</name>
    <dbReference type="NCBI Taxonomy" id="13658"/>
    <lineage>
        <taxon>Eukaryota</taxon>
        <taxon>Metazoa</taxon>
        <taxon>Ecdysozoa</taxon>
        <taxon>Nematoda</taxon>
        <taxon>Enoplea</taxon>
        <taxon>Dorylaimia</taxon>
        <taxon>Mermithida</taxon>
        <taxon>Mermithoidea</taxon>
        <taxon>Mermithidae</taxon>
        <taxon>Romanomermis</taxon>
    </lineage>
</organism>
<protein>
    <submittedName>
        <fullName evidence="2">Uncharacterized protein</fullName>
    </submittedName>
</protein>
<name>A0A915JSU7_ROMCU</name>
<dbReference type="AlphaFoldDB" id="A0A915JSU7"/>
<keyword evidence="1" id="KW-1185">Reference proteome</keyword>
<dbReference type="WBParaSite" id="nRc.2.0.1.t29144-RA">
    <property type="protein sequence ID" value="nRc.2.0.1.t29144-RA"/>
    <property type="gene ID" value="nRc.2.0.1.g29144"/>
</dbReference>
<proteinExistence type="predicted"/>
<dbReference type="Proteomes" id="UP000887565">
    <property type="component" value="Unplaced"/>
</dbReference>